<dbReference type="Proteomes" id="UP000030752">
    <property type="component" value="Unassembled WGS sequence"/>
</dbReference>
<evidence type="ECO:0000313" key="3">
    <source>
        <dbReference type="Proteomes" id="UP000030752"/>
    </source>
</evidence>
<dbReference type="AlphaFoldDB" id="W2RND0"/>
<dbReference type="GeneID" id="19974973"/>
<evidence type="ECO:0000313" key="2">
    <source>
        <dbReference type="EMBL" id="ETN38011.1"/>
    </source>
</evidence>
<dbReference type="InParanoid" id="W2RND0"/>
<name>W2RND0_CYPE1</name>
<dbReference type="Gene3D" id="1.20.58.340">
    <property type="entry name" value="Magnesium transport protein CorA, transmembrane region"/>
    <property type="match status" value="1"/>
</dbReference>
<gene>
    <name evidence="2" type="ORF">HMPREF1541_07634</name>
</gene>
<keyword evidence="1" id="KW-0812">Transmembrane</keyword>
<dbReference type="eggNOG" id="ENOG502SS3N">
    <property type="taxonomic scope" value="Eukaryota"/>
</dbReference>
<feature type="transmembrane region" description="Helical" evidence="1">
    <location>
        <begin position="393"/>
        <end position="415"/>
    </location>
</feature>
<dbReference type="STRING" id="1220924.W2RND0"/>
<dbReference type="RefSeq" id="XP_008720180.1">
    <property type="nucleotide sequence ID" value="XM_008721958.1"/>
</dbReference>
<sequence length="491" mass="55553">MFEIERRQCLEDLHWEPEDGGLYFVETPGFTPESEATTTIPKIRHGLIEECDIDNWLRETTPSSTTTTNKHGGTLRILCISKPKRHHSAQLSITKETFLKVEDAFHLSKGSVCSLFNSSGVFAKFTEYDPTSRTPTCLRLVVKSKQKVGVGNWLASVCHDYTTGRTDAVICSEGMLTPIPDDHNATHTTQAAKFVENLEQYPHLWRNPLLIPTLMIRLFCEKIQVNRIKVADKLVDLENEMGVTFAGRSKAKRSMDNWPENLDIKAVTIGLNSTGASILYLSQTCIWALDSINFLIKMANEVGLHHSDLWLTCTELKEVLEYESSAMEGISLTMKTKRERIQAQLNTLYSAASQKENAIALQYSRMAQEQNELAQRDVQLNTRIATSTKKDSVAMTIFTFITASFLPGTYIASLFSMSMFDWLHDDDEGTVSPLLWVYWLVTIPLTAIVLAGWWLWYKRADREWQKETGCHLDGTADEQSSIGSEKLRTMS</sequence>
<dbReference type="VEuPathDB" id="FungiDB:HMPREF1541_07634"/>
<dbReference type="OrthoDB" id="5396681at2759"/>
<organism evidence="2 3">
    <name type="scientific">Cyphellophora europaea (strain CBS 101466)</name>
    <name type="common">Phialophora europaea</name>
    <dbReference type="NCBI Taxonomy" id="1220924"/>
    <lineage>
        <taxon>Eukaryota</taxon>
        <taxon>Fungi</taxon>
        <taxon>Dikarya</taxon>
        <taxon>Ascomycota</taxon>
        <taxon>Pezizomycotina</taxon>
        <taxon>Eurotiomycetes</taxon>
        <taxon>Chaetothyriomycetidae</taxon>
        <taxon>Chaetothyriales</taxon>
        <taxon>Cyphellophoraceae</taxon>
        <taxon>Cyphellophora</taxon>
    </lineage>
</organism>
<keyword evidence="1" id="KW-0472">Membrane</keyword>
<evidence type="ECO:0000256" key="1">
    <source>
        <dbReference type="SAM" id="Phobius"/>
    </source>
</evidence>
<dbReference type="HOGENOM" id="CLU_031640_1_0_1"/>
<keyword evidence="3" id="KW-1185">Reference proteome</keyword>
<protein>
    <submittedName>
        <fullName evidence="2">Uncharacterized protein</fullName>
    </submittedName>
</protein>
<accession>W2RND0</accession>
<reference evidence="2 3" key="1">
    <citation type="submission" date="2013-03" db="EMBL/GenBank/DDBJ databases">
        <title>The Genome Sequence of Phialophora europaea CBS 101466.</title>
        <authorList>
            <consortium name="The Broad Institute Genomics Platform"/>
            <person name="Cuomo C."/>
            <person name="de Hoog S."/>
            <person name="Gorbushina A."/>
            <person name="Walker B."/>
            <person name="Young S.K."/>
            <person name="Zeng Q."/>
            <person name="Gargeya S."/>
            <person name="Fitzgerald M."/>
            <person name="Haas B."/>
            <person name="Abouelleil A."/>
            <person name="Allen A.W."/>
            <person name="Alvarado L."/>
            <person name="Arachchi H.M."/>
            <person name="Berlin A.M."/>
            <person name="Chapman S.B."/>
            <person name="Gainer-Dewar J."/>
            <person name="Goldberg J."/>
            <person name="Griggs A."/>
            <person name="Gujja S."/>
            <person name="Hansen M."/>
            <person name="Howarth C."/>
            <person name="Imamovic A."/>
            <person name="Ireland A."/>
            <person name="Larimer J."/>
            <person name="McCowan C."/>
            <person name="Murphy C."/>
            <person name="Pearson M."/>
            <person name="Poon T.W."/>
            <person name="Priest M."/>
            <person name="Roberts A."/>
            <person name="Saif S."/>
            <person name="Shea T."/>
            <person name="Sisk P."/>
            <person name="Sykes S."/>
            <person name="Wortman J."/>
            <person name="Nusbaum C."/>
            <person name="Birren B."/>
        </authorList>
    </citation>
    <scope>NUCLEOTIDE SEQUENCE [LARGE SCALE GENOMIC DNA]</scope>
    <source>
        <strain evidence="2 3">CBS 101466</strain>
    </source>
</reference>
<feature type="transmembrane region" description="Helical" evidence="1">
    <location>
        <begin position="435"/>
        <end position="456"/>
    </location>
</feature>
<dbReference type="EMBL" id="KB822723">
    <property type="protein sequence ID" value="ETN38011.1"/>
    <property type="molecule type" value="Genomic_DNA"/>
</dbReference>
<proteinExistence type="predicted"/>
<keyword evidence="1" id="KW-1133">Transmembrane helix</keyword>